<dbReference type="Pfam" id="PF06082">
    <property type="entry name" value="YjbH"/>
    <property type="match status" value="1"/>
</dbReference>
<dbReference type="AlphaFoldDB" id="A0A0R0C7R8"/>
<dbReference type="OrthoDB" id="19542at2"/>
<evidence type="ECO:0000313" key="1">
    <source>
        <dbReference type="EMBL" id="KRG61363.1"/>
    </source>
</evidence>
<comment type="caution">
    <text evidence="1">The sequence shown here is derived from an EMBL/GenBank/DDBJ whole genome shotgun (WGS) entry which is preliminary data.</text>
</comment>
<protein>
    <recommendedName>
        <fullName evidence="3">YjbH domain-containing protein</fullName>
    </recommendedName>
</protein>
<keyword evidence="2" id="KW-1185">Reference proteome</keyword>
<dbReference type="EMBL" id="LDJJ01000120">
    <property type="protein sequence ID" value="KRG61363.1"/>
    <property type="molecule type" value="Genomic_DNA"/>
</dbReference>
<dbReference type="Proteomes" id="UP000051863">
    <property type="component" value="Unassembled WGS sequence"/>
</dbReference>
<evidence type="ECO:0008006" key="3">
    <source>
        <dbReference type="Google" id="ProtNLM"/>
    </source>
</evidence>
<dbReference type="RefSeq" id="WP_161809673.1">
    <property type="nucleotide sequence ID" value="NZ_LDJJ01000120.1"/>
</dbReference>
<reference evidence="1 2" key="1">
    <citation type="submission" date="2015-05" db="EMBL/GenBank/DDBJ databases">
        <title>Genome sequencing and analysis of members of genus Stenotrophomonas.</title>
        <authorList>
            <person name="Patil P.P."/>
            <person name="Midha S."/>
            <person name="Patil P.B."/>
        </authorList>
    </citation>
    <scope>NUCLEOTIDE SEQUENCE [LARGE SCALE GENOMIC DNA]</scope>
    <source>
        <strain evidence="1 2">DSM 18941</strain>
    </source>
</reference>
<accession>A0A0R0C7R8</accession>
<organism evidence="1 2">
    <name type="scientific">Stenotrophomonas terrae</name>
    <dbReference type="NCBI Taxonomy" id="405446"/>
    <lineage>
        <taxon>Bacteria</taxon>
        <taxon>Pseudomonadati</taxon>
        <taxon>Pseudomonadota</taxon>
        <taxon>Gammaproteobacteria</taxon>
        <taxon>Lysobacterales</taxon>
        <taxon>Lysobacteraceae</taxon>
        <taxon>Stenotrophomonas</taxon>
    </lineage>
</organism>
<evidence type="ECO:0000313" key="2">
    <source>
        <dbReference type="Proteomes" id="UP000051863"/>
    </source>
</evidence>
<feature type="non-terminal residue" evidence="1">
    <location>
        <position position="1"/>
    </location>
</feature>
<dbReference type="PATRIC" id="fig|405446.3.peg.207"/>
<dbReference type="InterPro" id="IPR010344">
    <property type="entry name" value="YbjH"/>
</dbReference>
<sequence length="343" mass="38574">AGDIQWLTIQNHRLGIPLIETSVERADFGAFSDYRVAANALRVDLAPPSPATRQILYEAPLRHFEGTFNLDYQQTLGGPDNFILFQLAGSYSAELRFTHSLWMSGTLNYNLYNNYDRFRYDAPSKLPRVRTDIRQYLTTADATLPNLQLTATGQLGPDLYAMAYAGMLESMYGGIGGEVLYRPFLGRWAFGADINLVKQRDFDQRLHFRDYRVATGHASLYYTWGDARKIVATLNAGRYLAKDWGATLMLNRVFENGASMGAYATKTNVSASDFGEGSFDKGIFVSVPFDLMLPRSSRTRANLAWSPLSRDGGARLSRRYALYPMTNERSIDALFAHPEAMRD</sequence>
<gene>
    <name evidence="1" type="ORF">ABB27_19040</name>
</gene>
<name>A0A0R0C7R8_9GAMM</name>
<proteinExistence type="predicted"/>